<reference evidence="2 3" key="1">
    <citation type="submission" date="2020-06" db="EMBL/GenBank/DDBJ databases">
        <title>Description of novel acetic acid bacteria.</title>
        <authorList>
            <person name="Sombolestani A."/>
        </authorList>
    </citation>
    <scope>NUCLEOTIDE SEQUENCE [LARGE SCALE GENOMIC DNA]</scope>
    <source>
        <strain evidence="2 3">LMG 27010</strain>
    </source>
</reference>
<keyword evidence="1" id="KW-0472">Membrane</keyword>
<keyword evidence="1" id="KW-1133">Transmembrane helix</keyword>
<name>A0A850P8U7_9PROT</name>
<keyword evidence="1" id="KW-0812">Transmembrane</keyword>
<protein>
    <submittedName>
        <fullName evidence="2">HdeD family acid-resistance protein</fullName>
    </submittedName>
</protein>
<accession>A0A850P8U7</accession>
<evidence type="ECO:0000313" key="2">
    <source>
        <dbReference type="EMBL" id="NVN40328.1"/>
    </source>
</evidence>
<gene>
    <name evidence="2" type="ORF">HUK82_07095</name>
</gene>
<proteinExistence type="predicted"/>
<dbReference type="InterPro" id="IPR052712">
    <property type="entry name" value="Acid_resist_chaperone_HdeD"/>
</dbReference>
<feature type="transmembrane region" description="Helical" evidence="1">
    <location>
        <begin position="118"/>
        <end position="140"/>
    </location>
</feature>
<feature type="transmembrane region" description="Helical" evidence="1">
    <location>
        <begin position="88"/>
        <end position="111"/>
    </location>
</feature>
<evidence type="ECO:0000256" key="1">
    <source>
        <dbReference type="SAM" id="Phobius"/>
    </source>
</evidence>
<sequence length="179" mass="19023">MPIPLAQRWGLFVALGVASIILGVIAWIDAINVSLASTVIIGGVLLVAGIVQIVHAFNVRDWAGFALSSMGGVLYGLCGILIMREPVAGSMIITAFIAAFLVIVGLSRIVIAATHRTLGGWWIILFGGLVSLLIGIMLYMTLPWSGLWLIGTFVGVELIVAGFSWIQIGLALRLTTRQP</sequence>
<dbReference type="EMBL" id="JABXXR010000037">
    <property type="protein sequence ID" value="NVN40328.1"/>
    <property type="molecule type" value="Genomic_DNA"/>
</dbReference>
<dbReference type="InterPro" id="IPR005325">
    <property type="entry name" value="DUF308_memb"/>
</dbReference>
<feature type="transmembrane region" description="Helical" evidence="1">
    <location>
        <begin position="34"/>
        <end position="55"/>
    </location>
</feature>
<keyword evidence="3" id="KW-1185">Reference proteome</keyword>
<feature type="transmembrane region" description="Helical" evidence="1">
    <location>
        <begin position="62"/>
        <end position="82"/>
    </location>
</feature>
<feature type="transmembrane region" description="Helical" evidence="1">
    <location>
        <begin position="146"/>
        <end position="172"/>
    </location>
</feature>
<dbReference type="PANTHER" id="PTHR34989:SF1">
    <property type="entry name" value="PROTEIN HDED"/>
    <property type="match status" value="1"/>
</dbReference>
<comment type="caution">
    <text evidence="2">The sequence shown here is derived from an EMBL/GenBank/DDBJ whole genome shotgun (WGS) entry which is preliminary data.</text>
</comment>
<dbReference type="PANTHER" id="PTHR34989">
    <property type="entry name" value="PROTEIN HDED"/>
    <property type="match status" value="1"/>
</dbReference>
<evidence type="ECO:0000313" key="3">
    <source>
        <dbReference type="Proteomes" id="UP000585665"/>
    </source>
</evidence>
<feature type="transmembrane region" description="Helical" evidence="1">
    <location>
        <begin position="9"/>
        <end position="28"/>
    </location>
</feature>
<dbReference type="Proteomes" id="UP000585665">
    <property type="component" value="Unassembled WGS sequence"/>
</dbReference>
<dbReference type="GO" id="GO:0005886">
    <property type="term" value="C:plasma membrane"/>
    <property type="evidence" value="ECO:0007669"/>
    <property type="project" value="TreeGrafter"/>
</dbReference>
<dbReference type="Pfam" id="PF03729">
    <property type="entry name" value="DUF308"/>
    <property type="match status" value="1"/>
</dbReference>
<organism evidence="2 3">
    <name type="scientific">Ameyamaea chiangmaiensis</name>
    <dbReference type="NCBI Taxonomy" id="442969"/>
    <lineage>
        <taxon>Bacteria</taxon>
        <taxon>Pseudomonadati</taxon>
        <taxon>Pseudomonadota</taxon>
        <taxon>Alphaproteobacteria</taxon>
        <taxon>Acetobacterales</taxon>
        <taxon>Acetobacteraceae</taxon>
        <taxon>Ameyamaea</taxon>
    </lineage>
</organism>
<dbReference type="AlphaFoldDB" id="A0A850P8U7"/>
<dbReference type="RefSeq" id="WP_176613297.1">
    <property type="nucleotide sequence ID" value="NZ_JABXXR010000037.1"/>
</dbReference>